<evidence type="ECO:0000313" key="1">
    <source>
        <dbReference type="EMBL" id="CAB4625738.1"/>
    </source>
</evidence>
<dbReference type="EMBL" id="CAFBLO010000067">
    <property type="protein sequence ID" value="CAB4870676.1"/>
    <property type="molecule type" value="Genomic_DNA"/>
</dbReference>
<reference evidence="1" key="1">
    <citation type="submission" date="2020-05" db="EMBL/GenBank/DDBJ databases">
        <authorList>
            <person name="Chiriac C."/>
            <person name="Salcher M."/>
            <person name="Ghai R."/>
            <person name="Kavagutti S V."/>
        </authorList>
    </citation>
    <scope>NUCLEOTIDE SEQUENCE</scope>
</reference>
<sequence length="87" mass="9452">MEITMDDAVSQFIKAKYGESMMTTGWMLVVSTAEGALKGAPNGFVIIHNEGLPQHTQLGLLQSGVNSVTQDQMFESLGRSRPKPPPF</sequence>
<evidence type="ECO:0000313" key="2">
    <source>
        <dbReference type="EMBL" id="CAB4870676.1"/>
    </source>
</evidence>
<accession>A0A6J6IMY7</accession>
<evidence type="ECO:0000313" key="3">
    <source>
        <dbReference type="EMBL" id="CAB4871434.1"/>
    </source>
</evidence>
<dbReference type="AlphaFoldDB" id="A0A6J6IMY7"/>
<dbReference type="EMBL" id="CAEZVJ010000034">
    <property type="protein sequence ID" value="CAB4625738.1"/>
    <property type="molecule type" value="Genomic_DNA"/>
</dbReference>
<proteinExistence type="predicted"/>
<gene>
    <name evidence="1" type="ORF">UFOPK1961_00440</name>
    <name evidence="3" type="ORF">UFOPK3339_00919</name>
    <name evidence="2" type="ORF">UFOPK3364_00732</name>
</gene>
<name>A0A6J6IMY7_9ZZZZ</name>
<dbReference type="EMBL" id="CAFBLF010000148">
    <property type="protein sequence ID" value="CAB4871434.1"/>
    <property type="molecule type" value="Genomic_DNA"/>
</dbReference>
<organism evidence="1">
    <name type="scientific">freshwater metagenome</name>
    <dbReference type="NCBI Taxonomy" id="449393"/>
    <lineage>
        <taxon>unclassified sequences</taxon>
        <taxon>metagenomes</taxon>
        <taxon>ecological metagenomes</taxon>
    </lineage>
</organism>
<protein>
    <submittedName>
        <fullName evidence="1">Unannotated protein</fullName>
    </submittedName>
</protein>